<evidence type="ECO:0000313" key="3">
    <source>
        <dbReference type="EMBL" id="MBF5058823.1"/>
    </source>
</evidence>
<dbReference type="SMART" id="SM00287">
    <property type="entry name" value="SH3b"/>
    <property type="match status" value="2"/>
</dbReference>
<feature type="chain" id="PRO_5046187473" description="SH3b domain-containing protein" evidence="1">
    <location>
        <begin position="25"/>
        <end position="391"/>
    </location>
</feature>
<name>A0ABS0AXH3_9BACT</name>
<dbReference type="Pfam" id="PF08239">
    <property type="entry name" value="SH3_3"/>
    <property type="match status" value="1"/>
</dbReference>
<keyword evidence="4" id="KW-1185">Reference proteome</keyword>
<evidence type="ECO:0000256" key="1">
    <source>
        <dbReference type="SAM" id="SignalP"/>
    </source>
</evidence>
<feature type="signal peptide" evidence="1">
    <location>
        <begin position="1"/>
        <end position="24"/>
    </location>
</feature>
<organism evidence="3 4">
    <name type="scientific">Candidatus Neptunichlamydia vexilliferae</name>
    <dbReference type="NCBI Taxonomy" id="1651774"/>
    <lineage>
        <taxon>Bacteria</taxon>
        <taxon>Pseudomonadati</taxon>
        <taxon>Chlamydiota</taxon>
        <taxon>Chlamydiia</taxon>
        <taxon>Parachlamydiales</taxon>
        <taxon>Simkaniaceae</taxon>
        <taxon>Candidatus Neptunichlamydia</taxon>
    </lineage>
</organism>
<dbReference type="Gene3D" id="2.30.30.40">
    <property type="entry name" value="SH3 Domains"/>
    <property type="match status" value="2"/>
</dbReference>
<reference evidence="3 4" key="1">
    <citation type="submission" date="2020-01" db="EMBL/GenBank/DDBJ databases">
        <title>Draft genome sequence of Cand. Neptunochlamydia vexilliferae K9.</title>
        <authorList>
            <person name="Schulz F."/>
            <person name="Koestlbacher S."/>
            <person name="Wascher F."/>
            <person name="Pizzetti I."/>
            <person name="Horn M."/>
        </authorList>
    </citation>
    <scope>NUCLEOTIDE SEQUENCE [LARGE SCALE GENOMIC DNA]</scope>
    <source>
        <strain evidence="3 4">K9</strain>
    </source>
</reference>
<protein>
    <recommendedName>
        <fullName evidence="2">SH3b domain-containing protein</fullName>
    </recommendedName>
</protein>
<dbReference type="Proteomes" id="UP001194714">
    <property type="component" value="Unassembled WGS sequence"/>
</dbReference>
<dbReference type="InterPro" id="IPR003646">
    <property type="entry name" value="SH3-like_bac-type"/>
</dbReference>
<dbReference type="EMBL" id="JAAEJV010000004">
    <property type="protein sequence ID" value="MBF5058823.1"/>
    <property type="molecule type" value="Genomic_DNA"/>
</dbReference>
<proteinExistence type="predicted"/>
<evidence type="ECO:0000259" key="2">
    <source>
        <dbReference type="SMART" id="SM00287"/>
    </source>
</evidence>
<evidence type="ECO:0000313" key="4">
    <source>
        <dbReference type="Proteomes" id="UP001194714"/>
    </source>
</evidence>
<keyword evidence="1" id="KW-0732">Signal</keyword>
<gene>
    <name evidence="3" type="ORF">NEPTK9_000322</name>
</gene>
<dbReference type="RefSeq" id="WP_194847109.1">
    <property type="nucleotide sequence ID" value="NZ_JAAEJV010000004.1"/>
</dbReference>
<accession>A0ABS0AXH3</accession>
<comment type="caution">
    <text evidence="3">The sequence shown here is derived from an EMBL/GenBank/DDBJ whole genome shotgun (WGS) entry which is preliminary data.</text>
</comment>
<feature type="domain" description="SH3b" evidence="2">
    <location>
        <begin position="111"/>
        <end position="171"/>
    </location>
</feature>
<dbReference type="PANTHER" id="PTHR34408:SF1">
    <property type="entry name" value="GLYCOSYL HYDROLASE FAMILY 19 DOMAIN-CONTAINING PROTEIN HI_1415"/>
    <property type="match status" value="1"/>
</dbReference>
<feature type="domain" description="SH3b" evidence="2">
    <location>
        <begin position="47"/>
        <end position="110"/>
    </location>
</feature>
<sequence length="391" mass="43673">MLKALALVALLMVGAFSARTYADAAPPLDKSITKAASTKSQGGHFKSFTGKIIGSNVRMRAKADLDSHIIDELAKDEYVVVTGEKGDFYAVAAPSNLKAYIFRGFVIDSVVEGDRVNVRLAPDREAPIVGHYSTGHPIDGKICKGNKKWLEIDAPKGTEFFVAKEYVEYAGKPELKAVQDRRKATVTQLLESTSLLSQGEMRKAFHEIDIERITHNYQTIINDYSDFPRFVASAAKELSAVQEDYLHRKIAFLEAKATKMSKGQRSDDIYAVSHHAQDNISATDRMKVWEPVEEAIYLSWASMHHAKTIDDFYADQKLKSQTVSGILESYRDPVKNKPGDFVVKDRDVPVAYVYSTQVNLDDFVGKRVNLIVSSRPNNSFAFPAYYVLEVE</sequence>
<dbReference type="InterPro" id="IPR052354">
    <property type="entry name" value="Cell_Wall_Dynamics_Protein"/>
</dbReference>
<dbReference type="PANTHER" id="PTHR34408">
    <property type="entry name" value="FAMILY PROTEIN, PUTATIVE-RELATED"/>
    <property type="match status" value="1"/>
</dbReference>